<dbReference type="EMBL" id="JNBS01001130">
    <property type="protein sequence ID" value="OQS02426.1"/>
    <property type="molecule type" value="Genomic_DNA"/>
</dbReference>
<name>A0A1V9ZWP5_9STRA</name>
<comment type="subcellular location">
    <subcellularLocation>
        <location evidence="1">Membrane</location>
        <topology evidence="1">Multi-pass membrane protein</topology>
    </subcellularLocation>
</comment>
<feature type="transmembrane region" description="Helical" evidence="5">
    <location>
        <begin position="136"/>
        <end position="153"/>
    </location>
</feature>
<dbReference type="CDD" id="cd06257">
    <property type="entry name" value="DnaJ"/>
    <property type="match status" value="1"/>
</dbReference>
<dbReference type="PROSITE" id="PS50076">
    <property type="entry name" value="DNAJ_2"/>
    <property type="match status" value="1"/>
</dbReference>
<feature type="transmembrane region" description="Helical" evidence="5">
    <location>
        <begin position="111"/>
        <end position="129"/>
    </location>
</feature>
<feature type="domain" description="J" evidence="6">
    <location>
        <begin position="355"/>
        <end position="420"/>
    </location>
</feature>
<proteinExistence type="predicted"/>
<dbReference type="SUPFAM" id="SSF103481">
    <property type="entry name" value="Multidrug resistance efflux transporter EmrE"/>
    <property type="match status" value="1"/>
</dbReference>
<organism evidence="7 8">
    <name type="scientific">Thraustotheca clavata</name>
    <dbReference type="NCBI Taxonomy" id="74557"/>
    <lineage>
        <taxon>Eukaryota</taxon>
        <taxon>Sar</taxon>
        <taxon>Stramenopiles</taxon>
        <taxon>Oomycota</taxon>
        <taxon>Saprolegniomycetes</taxon>
        <taxon>Saprolegniales</taxon>
        <taxon>Achlyaceae</taxon>
        <taxon>Thraustotheca</taxon>
    </lineage>
</organism>
<comment type="caution">
    <text evidence="7">The sequence shown here is derived from an EMBL/GenBank/DDBJ whole genome shotgun (WGS) entry which is preliminary data.</text>
</comment>
<dbReference type="PROSITE" id="PS00636">
    <property type="entry name" value="DNAJ_1"/>
    <property type="match status" value="1"/>
</dbReference>
<dbReference type="SUPFAM" id="SSF46565">
    <property type="entry name" value="Chaperone J-domain"/>
    <property type="match status" value="1"/>
</dbReference>
<feature type="transmembrane region" description="Helical" evidence="5">
    <location>
        <begin position="255"/>
        <end position="277"/>
    </location>
</feature>
<evidence type="ECO:0000313" key="8">
    <source>
        <dbReference type="Proteomes" id="UP000243217"/>
    </source>
</evidence>
<dbReference type="GO" id="GO:0000139">
    <property type="term" value="C:Golgi membrane"/>
    <property type="evidence" value="ECO:0007669"/>
    <property type="project" value="InterPro"/>
</dbReference>
<dbReference type="InterPro" id="IPR007271">
    <property type="entry name" value="Nuc_sug_transpt"/>
</dbReference>
<feature type="transmembrane region" description="Helical" evidence="5">
    <location>
        <begin position="38"/>
        <end position="63"/>
    </location>
</feature>
<dbReference type="NCBIfam" id="TIGR00803">
    <property type="entry name" value="nst"/>
    <property type="match status" value="1"/>
</dbReference>
<dbReference type="InterPro" id="IPR036869">
    <property type="entry name" value="J_dom_sf"/>
</dbReference>
<feature type="transmembrane region" description="Helical" evidence="5">
    <location>
        <begin position="229"/>
        <end position="248"/>
    </location>
</feature>
<dbReference type="GO" id="GO:0015165">
    <property type="term" value="F:pyrimidine nucleotide-sugar transmembrane transporter activity"/>
    <property type="evidence" value="ECO:0007669"/>
    <property type="project" value="InterPro"/>
</dbReference>
<reference evidence="7 8" key="1">
    <citation type="journal article" date="2014" name="Genome Biol. Evol.">
        <title>The secreted proteins of Achlya hypogyna and Thraustotheca clavata identify the ancestral oomycete secretome and reveal gene acquisitions by horizontal gene transfer.</title>
        <authorList>
            <person name="Misner I."/>
            <person name="Blouin N."/>
            <person name="Leonard G."/>
            <person name="Richards T.A."/>
            <person name="Lane C.E."/>
        </authorList>
    </citation>
    <scope>NUCLEOTIDE SEQUENCE [LARGE SCALE GENOMIC DNA]</scope>
    <source>
        <strain evidence="7 8">ATCC 34112</strain>
    </source>
</reference>
<keyword evidence="2 5" id="KW-0812">Transmembrane</keyword>
<evidence type="ECO:0000256" key="5">
    <source>
        <dbReference type="SAM" id="Phobius"/>
    </source>
</evidence>
<dbReference type="InterPro" id="IPR018253">
    <property type="entry name" value="DnaJ_domain_CS"/>
</dbReference>
<dbReference type="InterPro" id="IPR001623">
    <property type="entry name" value="DnaJ_domain"/>
</dbReference>
<dbReference type="PRINTS" id="PR00625">
    <property type="entry name" value="JDOMAIN"/>
</dbReference>
<feature type="transmembrane region" description="Helical" evidence="5">
    <location>
        <begin position="195"/>
        <end position="217"/>
    </location>
</feature>
<evidence type="ECO:0000256" key="2">
    <source>
        <dbReference type="ARBA" id="ARBA00022692"/>
    </source>
</evidence>
<protein>
    <recommendedName>
        <fullName evidence="6">J domain-containing protein</fullName>
    </recommendedName>
</protein>
<dbReference type="PANTHER" id="PTHR10231">
    <property type="entry name" value="NUCLEOTIDE-SUGAR TRANSMEMBRANE TRANSPORTER"/>
    <property type="match status" value="1"/>
</dbReference>
<keyword evidence="8" id="KW-1185">Reference proteome</keyword>
<evidence type="ECO:0000256" key="3">
    <source>
        <dbReference type="ARBA" id="ARBA00022989"/>
    </source>
</evidence>
<dbReference type="Proteomes" id="UP000243217">
    <property type="component" value="Unassembled WGS sequence"/>
</dbReference>
<dbReference type="InterPro" id="IPR037185">
    <property type="entry name" value="EmrE-like"/>
</dbReference>
<sequence length="736" mass="82563">MAVNKMKLWKKISGMSVAAILMAASNLCINASKVDGKMLYLSVTVTFLVELLKLLACATVLVVSPPQFRSNQRYWIGWKETMYFAAPALLYTLDNNLAFVILRFIDPATLSILWNLKILTTAALFRFVLRHRLGELQVIALILLVLGVITSQSRHTMHHGVVVDHTVGCTISSFGGIMSEYALKKNPEMSFFIQNAYMYIFGIIFNGIGVISNYSTIASSGFFNGYNSWTWLVVFIQALAGLMMGFIFKYLDNIVCVYTHVIAMMLTTIISILFFAFELTLEFACGFGVCIISMYLYHLPSPNGTPCHNNSSSDEEYEKLAMESSCRSSNSTKTVVACVSHFVFCSMVASLTTANLYELLEVERTASDAEIKESYRRLALKYHPDRNHGSPEAEEHFKQLGAAYSVLSDIEQRRLYDFSLKAGDPNAEQAARLGLAPIDVNEMSGFGRILGALCSKIGIPLPTQINPAVLNAAREAAAIHNISVVVKDLPIGLELGGRVEKQEAHFYSFKVDEIPSTGLIVSCKAVPKSKFKLILFDKDGGVRHVQECTARSKYTSADIFLTSMEFMDINDAYKFLSDQERQLPEVFSNLKTLEIMQNPTLEKGSYLIAVYGDNWFSSLQYTIQVMAIDGTSATNIQLNEQEMLHLKKEIDSFQNEFIAAQKAFEAVMAKVDDYDIRTKELLLARRTAYETFLHECAEPYKSIQPTRERRDSASAALQTLWNRFTEPKEPPKRNEF</sequence>
<keyword evidence="4 5" id="KW-0472">Membrane</keyword>
<feature type="transmembrane region" description="Helical" evidence="5">
    <location>
        <begin position="12"/>
        <end position="32"/>
    </location>
</feature>
<dbReference type="Gene3D" id="1.10.287.110">
    <property type="entry name" value="DnaJ domain"/>
    <property type="match status" value="1"/>
</dbReference>
<dbReference type="STRING" id="74557.A0A1V9ZWP5"/>
<evidence type="ECO:0000256" key="4">
    <source>
        <dbReference type="ARBA" id="ARBA00023136"/>
    </source>
</evidence>
<accession>A0A1V9ZWP5</accession>
<dbReference type="Pfam" id="PF04142">
    <property type="entry name" value="Nuc_sug_transp"/>
    <property type="match status" value="1"/>
</dbReference>
<dbReference type="Pfam" id="PF00226">
    <property type="entry name" value="DnaJ"/>
    <property type="match status" value="1"/>
</dbReference>
<dbReference type="OrthoDB" id="10250354at2759"/>
<keyword evidence="3 5" id="KW-1133">Transmembrane helix</keyword>
<feature type="transmembrane region" description="Helical" evidence="5">
    <location>
        <begin position="165"/>
        <end position="183"/>
    </location>
</feature>
<feature type="transmembrane region" description="Helical" evidence="5">
    <location>
        <begin position="84"/>
        <end position="105"/>
    </location>
</feature>
<dbReference type="SMART" id="SM00271">
    <property type="entry name" value="DnaJ"/>
    <property type="match status" value="1"/>
</dbReference>
<evidence type="ECO:0000256" key="1">
    <source>
        <dbReference type="ARBA" id="ARBA00004141"/>
    </source>
</evidence>
<gene>
    <name evidence="7" type="ORF">THRCLA_05200</name>
</gene>
<dbReference type="AlphaFoldDB" id="A0A1V9ZWP5"/>
<evidence type="ECO:0000259" key="6">
    <source>
        <dbReference type="PROSITE" id="PS50076"/>
    </source>
</evidence>
<evidence type="ECO:0000313" key="7">
    <source>
        <dbReference type="EMBL" id="OQS02426.1"/>
    </source>
</evidence>